<evidence type="ECO:0000256" key="5">
    <source>
        <dbReference type="SAM" id="MobiDB-lite"/>
    </source>
</evidence>
<feature type="domain" description="Tyr recombinase" evidence="6">
    <location>
        <begin position="113"/>
        <end position="300"/>
    </location>
</feature>
<dbReference type="InterPro" id="IPR002104">
    <property type="entry name" value="Integrase_catalytic"/>
</dbReference>
<keyword evidence="1" id="KW-0229">DNA integration</keyword>
<dbReference type="PROSITE" id="PS51898">
    <property type="entry name" value="TYR_RECOMBINASE"/>
    <property type="match status" value="1"/>
</dbReference>
<dbReference type="OrthoDB" id="9801717at2"/>
<keyword evidence="3" id="KW-0233">DNA recombination</keyword>
<dbReference type="PANTHER" id="PTHR30349">
    <property type="entry name" value="PHAGE INTEGRASE-RELATED"/>
    <property type="match status" value="1"/>
</dbReference>
<dbReference type="eggNOG" id="COG4974">
    <property type="taxonomic scope" value="Bacteria"/>
</dbReference>
<protein>
    <submittedName>
        <fullName evidence="8">Tyrosine recombinase XerD subunit</fullName>
    </submittedName>
</protein>
<sequence length="310" mass="34680">MTLSKPIVSFLDHCSVERQLSDHTLQAYGYDLADFAAWVGTRRRKDKAFSAGAPIETDHLRAYLEHMTERKLSAATVRRRLACLRSFFRYLEDRGTMPNPFDGWRLKLPKRKRLPRTLSRDETTQLLKSARAPGAARHAAPESPSLCTEIRLMIATGIRIGELCKIASTDVSSDGAAIRIHGKGSRDRMVYVTDNGLRAELRKLAVLRQRTLGGDGPLFLNRNGDKLRPHSFRAKLRNFAGQAGVRRRVTPHMLRHTAATLLIESGVDIRIVQRLLGHSSIATTEIYTHVSDEALRSTLARANILAGLAR</sequence>
<dbReference type="InterPro" id="IPR044068">
    <property type="entry name" value="CB"/>
</dbReference>
<evidence type="ECO:0000313" key="8">
    <source>
        <dbReference type="EMBL" id="ABD09207.1"/>
    </source>
</evidence>
<evidence type="ECO:0000256" key="3">
    <source>
        <dbReference type="ARBA" id="ARBA00023172"/>
    </source>
</evidence>
<evidence type="ECO:0000259" key="7">
    <source>
        <dbReference type="PROSITE" id="PS51900"/>
    </source>
</evidence>
<feature type="region of interest" description="Disordered" evidence="5">
    <location>
        <begin position="115"/>
        <end position="140"/>
    </location>
</feature>
<name>Q2IRF3_RHOP2</name>
<feature type="domain" description="Core-binding (CB)" evidence="7">
    <location>
        <begin position="1"/>
        <end position="92"/>
    </location>
</feature>
<dbReference type="KEGG" id="rpb:RPB_4524"/>
<gene>
    <name evidence="8" type="ordered locus">RPB_4524</name>
</gene>
<dbReference type="Gene3D" id="1.10.150.130">
    <property type="match status" value="1"/>
</dbReference>
<dbReference type="GO" id="GO:0015074">
    <property type="term" value="P:DNA integration"/>
    <property type="evidence" value="ECO:0007669"/>
    <property type="project" value="UniProtKB-KW"/>
</dbReference>
<keyword evidence="2 4" id="KW-0238">DNA-binding</keyword>
<dbReference type="GO" id="GO:0003677">
    <property type="term" value="F:DNA binding"/>
    <property type="evidence" value="ECO:0007669"/>
    <property type="project" value="UniProtKB-UniRule"/>
</dbReference>
<dbReference type="InterPro" id="IPR013762">
    <property type="entry name" value="Integrase-like_cat_sf"/>
</dbReference>
<dbReference type="InterPro" id="IPR011010">
    <property type="entry name" value="DNA_brk_join_enz"/>
</dbReference>
<accession>Q2IRF3</accession>
<keyword evidence="9" id="KW-1185">Reference proteome</keyword>
<organism evidence="8 9">
    <name type="scientific">Rhodopseudomonas palustris (strain HaA2)</name>
    <dbReference type="NCBI Taxonomy" id="316058"/>
    <lineage>
        <taxon>Bacteria</taxon>
        <taxon>Pseudomonadati</taxon>
        <taxon>Pseudomonadota</taxon>
        <taxon>Alphaproteobacteria</taxon>
        <taxon>Hyphomicrobiales</taxon>
        <taxon>Nitrobacteraceae</taxon>
        <taxon>Rhodopseudomonas</taxon>
    </lineage>
</organism>
<dbReference type="STRING" id="316058.RPB_4524"/>
<dbReference type="Pfam" id="PF02899">
    <property type="entry name" value="Phage_int_SAM_1"/>
    <property type="match status" value="1"/>
</dbReference>
<dbReference type="InterPro" id="IPR010998">
    <property type="entry name" value="Integrase_recombinase_N"/>
</dbReference>
<dbReference type="PANTHER" id="PTHR30349:SF88">
    <property type="entry name" value="BLL1584 PROTEIN"/>
    <property type="match status" value="1"/>
</dbReference>
<dbReference type="HOGENOM" id="CLU_027562_9_6_5"/>
<dbReference type="InterPro" id="IPR004107">
    <property type="entry name" value="Integrase_SAM-like_N"/>
</dbReference>
<dbReference type="PROSITE" id="PS51900">
    <property type="entry name" value="CB"/>
    <property type="match status" value="1"/>
</dbReference>
<dbReference type="EMBL" id="CP000250">
    <property type="protein sequence ID" value="ABD09207.1"/>
    <property type="molecule type" value="Genomic_DNA"/>
</dbReference>
<dbReference type="GO" id="GO:0006310">
    <property type="term" value="P:DNA recombination"/>
    <property type="evidence" value="ECO:0007669"/>
    <property type="project" value="UniProtKB-KW"/>
</dbReference>
<evidence type="ECO:0000259" key="6">
    <source>
        <dbReference type="PROSITE" id="PS51898"/>
    </source>
</evidence>
<evidence type="ECO:0000256" key="2">
    <source>
        <dbReference type="ARBA" id="ARBA00023125"/>
    </source>
</evidence>
<evidence type="ECO:0000256" key="1">
    <source>
        <dbReference type="ARBA" id="ARBA00022908"/>
    </source>
</evidence>
<dbReference type="InterPro" id="IPR050090">
    <property type="entry name" value="Tyrosine_recombinase_XerCD"/>
</dbReference>
<proteinExistence type="predicted"/>
<reference evidence="8 9" key="1">
    <citation type="submission" date="2006-01" db="EMBL/GenBank/DDBJ databases">
        <title>Complete sequence of Rhodopseudomonas palustris HaA2.</title>
        <authorList>
            <consortium name="US DOE Joint Genome Institute"/>
            <person name="Copeland A."/>
            <person name="Lucas S."/>
            <person name="Lapidus A."/>
            <person name="Barry K."/>
            <person name="Detter J.C."/>
            <person name="Glavina T."/>
            <person name="Hammon N."/>
            <person name="Israni S."/>
            <person name="Pitluck S."/>
            <person name="Chain P."/>
            <person name="Malfatti S."/>
            <person name="Shin M."/>
            <person name="Vergez L."/>
            <person name="Schmutz J."/>
            <person name="Larimer F."/>
            <person name="Land M."/>
            <person name="Hauser L."/>
            <person name="Pelletier D.A."/>
            <person name="Kyrpides N."/>
            <person name="Anderson I."/>
            <person name="Oda Y."/>
            <person name="Harwood C.S."/>
            <person name="Richardson P."/>
        </authorList>
    </citation>
    <scope>NUCLEOTIDE SEQUENCE [LARGE SCALE GENOMIC DNA]</scope>
    <source>
        <strain evidence="8 9">HaA2</strain>
    </source>
</reference>
<dbReference type="AlphaFoldDB" id="Q2IRF3"/>
<evidence type="ECO:0000313" key="9">
    <source>
        <dbReference type="Proteomes" id="UP000008809"/>
    </source>
</evidence>
<dbReference type="Gene3D" id="1.10.443.10">
    <property type="entry name" value="Intergrase catalytic core"/>
    <property type="match status" value="1"/>
</dbReference>
<evidence type="ECO:0000256" key="4">
    <source>
        <dbReference type="PROSITE-ProRule" id="PRU01248"/>
    </source>
</evidence>
<dbReference type="Pfam" id="PF00589">
    <property type="entry name" value="Phage_integrase"/>
    <property type="match status" value="1"/>
</dbReference>
<dbReference type="RefSeq" id="WP_011443390.1">
    <property type="nucleotide sequence ID" value="NC_007778.1"/>
</dbReference>
<dbReference type="SUPFAM" id="SSF56349">
    <property type="entry name" value="DNA breaking-rejoining enzymes"/>
    <property type="match status" value="1"/>
</dbReference>
<dbReference type="Proteomes" id="UP000008809">
    <property type="component" value="Chromosome"/>
</dbReference>